<reference evidence="10" key="2">
    <citation type="submission" date="2021-04" db="EMBL/GenBank/DDBJ databases">
        <authorList>
            <person name="Gilroy R."/>
        </authorList>
    </citation>
    <scope>NUCLEOTIDE SEQUENCE</scope>
    <source>
        <strain evidence="10">26628</strain>
    </source>
</reference>
<feature type="binding site" evidence="7">
    <location>
        <position position="61"/>
    </location>
    <ligand>
        <name>carbamoyl phosphate</name>
        <dbReference type="ChEBI" id="CHEBI:58228"/>
    </ligand>
</feature>
<evidence type="ECO:0000259" key="8">
    <source>
        <dbReference type="Pfam" id="PF00185"/>
    </source>
</evidence>
<dbReference type="GO" id="GO:0004070">
    <property type="term" value="F:aspartate carbamoyltransferase activity"/>
    <property type="evidence" value="ECO:0007669"/>
    <property type="project" value="UniProtKB-UniRule"/>
</dbReference>
<feature type="binding site" evidence="7">
    <location>
        <position position="226"/>
    </location>
    <ligand>
        <name>L-aspartate</name>
        <dbReference type="ChEBI" id="CHEBI:29991"/>
    </ligand>
</feature>
<dbReference type="Pfam" id="PF00185">
    <property type="entry name" value="OTCace"/>
    <property type="match status" value="1"/>
</dbReference>
<dbReference type="InterPro" id="IPR006130">
    <property type="entry name" value="Asp/Orn_carbamoylTrfase"/>
</dbReference>
<feature type="binding site" evidence="7">
    <location>
        <position position="89"/>
    </location>
    <ligand>
        <name>L-aspartate</name>
        <dbReference type="ChEBI" id="CHEBI:29991"/>
    </ligand>
</feature>
<dbReference type="PANTHER" id="PTHR45753:SF6">
    <property type="entry name" value="ASPARTATE CARBAMOYLTRANSFERASE"/>
    <property type="match status" value="1"/>
</dbReference>
<evidence type="ECO:0000256" key="4">
    <source>
        <dbReference type="ARBA" id="ARBA00022975"/>
    </source>
</evidence>
<dbReference type="Pfam" id="PF02729">
    <property type="entry name" value="OTCace_N"/>
    <property type="match status" value="1"/>
</dbReference>
<evidence type="ECO:0000256" key="2">
    <source>
        <dbReference type="ARBA" id="ARBA00008896"/>
    </source>
</evidence>
<evidence type="ECO:0000313" key="10">
    <source>
        <dbReference type="EMBL" id="HIX46742.1"/>
    </source>
</evidence>
<protein>
    <recommendedName>
        <fullName evidence="7">Aspartate carbamoyltransferase</fullName>
        <ecNumber evidence="7">2.1.3.2</ecNumber>
    </recommendedName>
    <alternativeName>
        <fullName evidence="7">Aspartate transcarbamylase</fullName>
        <shortName evidence="7">ATCase</shortName>
    </alternativeName>
</protein>
<feature type="binding site" evidence="7">
    <location>
        <position position="172"/>
    </location>
    <ligand>
        <name>L-aspartate</name>
        <dbReference type="ChEBI" id="CHEBI:29991"/>
    </ligand>
</feature>
<evidence type="ECO:0000256" key="6">
    <source>
        <dbReference type="ARBA" id="ARBA00048859"/>
    </source>
</evidence>
<gene>
    <name evidence="7" type="primary">pyrB</name>
    <name evidence="10" type="ORF">H9737_03520</name>
</gene>
<dbReference type="SUPFAM" id="SSF53671">
    <property type="entry name" value="Aspartate/ornithine carbamoyltransferase"/>
    <property type="match status" value="1"/>
</dbReference>
<dbReference type="GO" id="GO:0016597">
    <property type="term" value="F:amino acid binding"/>
    <property type="evidence" value="ECO:0007669"/>
    <property type="project" value="InterPro"/>
</dbReference>
<dbReference type="InterPro" id="IPR006132">
    <property type="entry name" value="Asp/Orn_carbamoyltranf_P-bd"/>
</dbReference>
<feature type="binding site" evidence="7">
    <location>
        <position position="139"/>
    </location>
    <ligand>
        <name>carbamoyl phosphate</name>
        <dbReference type="ChEBI" id="CHEBI:58228"/>
    </ligand>
</feature>
<dbReference type="InterPro" id="IPR006131">
    <property type="entry name" value="Asp_carbamoyltransf_Asp/Orn-bd"/>
</dbReference>
<dbReference type="Gene3D" id="3.40.50.1370">
    <property type="entry name" value="Aspartate/ornithine carbamoyltransferase"/>
    <property type="match status" value="2"/>
</dbReference>
<feature type="domain" description="Aspartate/ornithine carbamoyltransferase carbamoyl-P binding" evidence="9">
    <location>
        <begin position="9"/>
        <end position="152"/>
    </location>
</feature>
<dbReference type="InterPro" id="IPR036901">
    <property type="entry name" value="Asp/Orn_carbamoylTrfase_sf"/>
</dbReference>
<evidence type="ECO:0000313" key="11">
    <source>
        <dbReference type="Proteomes" id="UP000824249"/>
    </source>
</evidence>
<evidence type="ECO:0000256" key="5">
    <source>
        <dbReference type="ARBA" id="ARBA00043884"/>
    </source>
</evidence>
<dbReference type="NCBIfam" id="NF002032">
    <property type="entry name" value="PRK00856.1"/>
    <property type="match status" value="1"/>
</dbReference>
<dbReference type="PRINTS" id="PR00101">
    <property type="entry name" value="ATCASE"/>
</dbReference>
<comment type="subunit">
    <text evidence="7">Heterododecamer (2C3:3R2) of six catalytic PyrB chains organized as two trimers (C3), and six regulatory PyrI chains organized as three dimers (R2).</text>
</comment>
<feature type="binding site" evidence="7">
    <location>
        <position position="267"/>
    </location>
    <ligand>
        <name>carbamoyl phosphate</name>
        <dbReference type="ChEBI" id="CHEBI:58228"/>
    </ligand>
</feature>
<comment type="catalytic activity">
    <reaction evidence="6 7">
        <text>carbamoyl phosphate + L-aspartate = N-carbamoyl-L-aspartate + phosphate + H(+)</text>
        <dbReference type="Rhea" id="RHEA:20013"/>
        <dbReference type="ChEBI" id="CHEBI:15378"/>
        <dbReference type="ChEBI" id="CHEBI:29991"/>
        <dbReference type="ChEBI" id="CHEBI:32814"/>
        <dbReference type="ChEBI" id="CHEBI:43474"/>
        <dbReference type="ChEBI" id="CHEBI:58228"/>
        <dbReference type="EC" id="2.1.3.2"/>
    </reaction>
</comment>
<feature type="binding site" evidence="7">
    <location>
        <position position="111"/>
    </location>
    <ligand>
        <name>carbamoyl phosphate</name>
        <dbReference type="ChEBI" id="CHEBI:58228"/>
    </ligand>
</feature>
<feature type="binding site" evidence="7">
    <location>
        <position position="62"/>
    </location>
    <ligand>
        <name>carbamoyl phosphate</name>
        <dbReference type="ChEBI" id="CHEBI:58228"/>
    </ligand>
</feature>
<evidence type="ECO:0000256" key="7">
    <source>
        <dbReference type="HAMAP-Rule" id="MF_00001"/>
    </source>
</evidence>
<comment type="caution">
    <text evidence="10">The sequence shown here is derived from an EMBL/GenBank/DDBJ whole genome shotgun (WGS) entry which is preliminary data.</text>
</comment>
<dbReference type="PANTHER" id="PTHR45753">
    <property type="entry name" value="ORNITHINE CARBAMOYLTRANSFERASE, MITOCHONDRIAL"/>
    <property type="match status" value="1"/>
</dbReference>
<feature type="binding site" evidence="7">
    <location>
        <position position="142"/>
    </location>
    <ligand>
        <name>carbamoyl phosphate</name>
        <dbReference type="ChEBI" id="CHEBI:58228"/>
    </ligand>
</feature>
<proteinExistence type="inferred from homology"/>
<dbReference type="GO" id="GO:0044205">
    <property type="term" value="P:'de novo' UMP biosynthetic process"/>
    <property type="evidence" value="ECO:0007669"/>
    <property type="project" value="UniProtKB-UniRule"/>
</dbReference>
<dbReference type="GO" id="GO:0005829">
    <property type="term" value="C:cytosol"/>
    <property type="evidence" value="ECO:0007669"/>
    <property type="project" value="TreeGrafter"/>
</dbReference>
<reference evidence="10" key="1">
    <citation type="journal article" date="2021" name="PeerJ">
        <title>Extensive microbial diversity within the chicken gut microbiome revealed by metagenomics and culture.</title>
        <authorList>
            <person name="Gilroy R."/>
            <person name="Ravi A."/>
            <person name="Getino M."/>
            <person name="Pursley I."/>
            <person name="Horton D.L."/>
            <person name="Alikhan N.F."/>
            <person name="Baker D."/>
            <person name="Gharbi K."/>
            <person name="Hall N."/>
            <person name="Watson M."/>
            <person name="Adriaenssens E.M."/>
            <person name="Foster-Nyarko E."/>
            <person name="Jarju S."/>
            <person name="Secka A."/>
            <person name="Antonio M."/>
            <person name="Oren A."/>
            <person name="Chaudhuri R.R."/>
            <person name="La Ragione R."/>
            <person name="Hildebrand F."/>
            <person name="Pallen M.J."/>
        </authorList>
    </citation>
    <scope>NUCLEOTIDE SEQUENCE</scope>
    <source>
        <strain evidence="10">26628</strain>
    </source>
</reference>
<evidence type="ECO:0000256" key="1">
    <source>
        <dbReference type="ARBA" id="ARBA00004852"/>
    </source>
</evidence>
<dbReference type="EMBL" id="DXFD01000054">
    <property type="protein sequence ID" value="HIX46742.1"/>
    <property type="molecule type" value="Genomic_DNA"/>
</dbReference>
<keyword evidence="4 7" id="KW-0665">Pyrimidine biosynthesis</keyword>
<evidence type="ECO:0000256" key="3">
    <source>
        <dbReference type="ARBA" id="ARBA00022679"/>
    </source>
</evidence>
<dbReference type="HAMAP" id="MF_00001">
    <property type="entry name" value="Asp_carb_tr"/>
    <property type="match status" value="1"/>
</dbReference>
<dbReference type="GO" id="GO:0006207">
    <property type="term" value="P:'de novo' pyrimidine nucleobase biosynthetic process"/>
    <property type="evidence" value="ECO:0007669"/>
    <property type="project" value="InterPro"/>
</dbReference>
<dbReference type="AlphaFoldDB" id="A0A9D1VUV4"/>
<dbReference type="Proteomes" id="UP000824249">
    <property type="component" value="Unassembled WGS sequence"/>
</dbReference>
<comment type="pathway">
    <text evidence="1 7">Pyrimidine metabolism; UMP biosynthesis via de novo pathway; (S)-dihydroorotate from bicarbonate: step 2/3.</text>
</comment>
<accession>A0A9D1VUV4</accession>
<comment type="similarity">
    <text evidence="2 7">Belongs to the aspartate/ornithine carbamoyltransferase superfamily. ATCase family.</text>
</comment>
<dbReference type="NCBIfam" id="TIGR00670">
    <property type="entry name" value="asp_carb_tr"/>
    <property type="match status" value="1"/>
</dbReference>
<dbReference type="InterPro" id="IPR002082">
    <property type="entry name" value="Asp_carbamoyltransf"/>
</dbReference>
<sequence>MEGPSMLGKDLLGLYDTSAEDIVAILDTAVGMKKLLTQNLKKLPHLQGRTVTTLFYENSTRTRCSFELAAKYLGAGTVNISASSSSVQKGETLIDTGYTLDAMKNDVIVMRHPMGGAPHILAKHVRASVVNGGDGMNEHPTQALLDFYTMREKFGGFKGLKVAILGDIKHSRVAKSNLFGLTKLGAEVSMYAPATLMPQGIGQLGAKVASSREEALAGANVVMGLRIQLERMHGGLFPSLSEYNRYYGLSEEHLRYADPDCIVMHPGPVNRGVEFTSDVIDAPNSKITEQVLNGVAVRMALLFLLVKNRQEGEKNA</sequence>
<evidence type="ECO:0000259" key="9">
    <source>
        <dbReference type="Pfam" id="PF02729"/>
    </source>
</evidence>
<feature type="binding site" evidence="7">
    <location>
        <position position="268"/>
    </location>
    <ligand>
        <name>carbamoyl phosphate</name>
        <dbReference type="ChEBI" id="CHEBI:58228"/>
    </ligand>
</feature>
<organism evidence="10 11">
    <name type="scientific">Candidatus Borkfalkia faecigallinarum</name>
    <dbReference type="NCBI Taxonomy" id="2838509"/>
    <lineage>
        <taxon>Bacteria</taxon>
        <taxon>Bacillati</taxon>
        <taxon>Bacillota</taxon>
        <taxon>Clostridia</taxon>
        <taxon>Christensenellales</taxon>
        <taxon>Christensenellaceae</taxon>
        <taxon>Candidatus Borkfalkia</taxon>
    </lineage>
</organism>
<comment type="function">
    <text evidence="5 7">Catalyzes the condensation of carbamoyl phosphate and aspartate to form carbamoyl aspartate and inorganic phosphate, the committed step in the de novo pyrimidine nucleotide biosynthesis pathway.</text>
</comment>
<dbReference type="PRINTS" id="PR00100">
    <property type="entry name" value="AOTCASE"/>
</dbReference>
<name>A0A9D1VUV4_9FIRM</name>
<keyword evidence="3 7" id="KW-0808">Transferase</keyword>
<dbReference type="EC" id="2.1.3.2" evidence="7"/>
<dbReference type="GO" id="GO:0006520">
    <property type="term" value="P:amino acid metabolic process"/>
    <property type="evidence" value="ECO:0007669"/>
    <property type="project" value="InterPro"/>
</dbReference>
<feature type="domain" description="Aspartate/ornithine carbamoyltransferase Asp/Orn-binding" evidence="8">
    <location>
        <begin position="158"/>
        <end position="304"/>
    </location>
</feature>
<dbReference type="PROSITE" id="PS00097">
    <property type="entry name" value="CARBAMOYLTRANSFERASE"/>
    <property type="match status" value="1"/>
</dbReference>